<organism evidence="7 8">
    <name type="scientific">Bacteroides fragilis</name>
    <dbReference type="NCBI Taxonomy" id="817"/>
    <lineage>
        <taxon>Bacteria</taxon>
        <taxon>Pseudomonadati</taxon>
        <taxon>Bacteroidota</taxon>
        <taxon>Bacteroidia</taxon>
        <taxon>Bacteroidales</taxon>
        <taxon>Bacteroidaceae</taxon>
        <taxon>Bacteroides</taxon>
    </lineage>
</organism>
<name>A0A412Y5N5_BACFG</name>
<keyword evidence="3 5" id="KW-1133">Transmembrane helix</keyword>
<gene>
    <name evidence="7" type="ORF">DWW08_13255</name>
</gene>
<dbReference type="Proteomes" id="UP000286270">
    <property type="component" value="Unassembled WGS sequence"/>
</dbReference>
<comment type="subcellular location">
    <subcellularLocation>
        <location evidence="1">Membrane</location>
        <topology evidence="1">Multi-pass membrane protein</topology>
    </subcellularLocation>
</comment>
<dbReference type="InterPro" id="IPR019109">
    <property type="entry name" value="MamF_MmsF"/>
</dbReference>
<feature type="transmembrane region" description="Helical" evidence="5">
    <location>
        <begin position="138"/>
        <end position="164"/>
    </location>
</feature>
<dbReference type="RefSeq" id="WP_122142814.1">
    <property type="nucleotide sequence ID" value="NZ_JAFKPL010000007.1"/>
</dbReference>
<keyword evidence="4 5" id="KW-0472">Membrane</keyword>
<sequence length="191" mass="21207">MDYEKLEQLKRLHDSGALNDEEFEKEKKKILDEEDTGKPTTVLPMGLTENTYLALMNFAMFIPYVGWIAPIVLWIMGKESSAPVNRQGKYILNWYISWFLYGIVLTVLFIIFMFSGIVSLESADYTDTLSPTAVASSLFGGGAGILLLLILGIGCFLCLLFPIIGGIKGLNGKTWKYPLSIPFFKVSASGN</sequence>
<proteinExistence type="predicted"/>
<feature type="domain" description="SHOCT" evidence="6">
    <location>
        <begin position="4"/>
        <end position="31"/>
    </location>
</feature>
<reference evidence="7 8" key="1">
    <citation type="submission" date="2018-08" db="EMBL/GenBank/DDBJ databases">
        <title>A genome reference for cultivated species of the human gut microbiota.</title>
        <authorList>
            <person name="Zou Y."/>
            <person name="Xue W."/>
            <person name="Luo G."/>
        </authorList>
    </citation>
    <scope>NUCLEOTIDE SEQUENCE [LARGE SCALE GENOMIC DNA]</scope>
    <source>
        <strain evidence="7 8">AF14-26</strain>
    </source>
</reference>
<evidence type="ECO:0000259" key="6">
    <source>
        <dbReference type="Pfam" id="PF09851"/>
    </source>
</evidence>
<evidence type="ECO:0000256" key="3">
    <source>
        <dbReference type="ARBA" id="ARBA00022989"/>
    </source>
</evidence>
<evidence type="ECO:0000313" key="8">
    <source>
        <dbReference type="Proteomes" id="UP000286270"/>
    </source>
</evidence>
<keyword evidence="2 5" id="KW-0812">Transmembrane</keyword>
<evidence type="ECO:0000313" key="7">
    <source>
        <dbReference type="EMBL" id="RGV52746.1"/>
    </source>
</evidence>
<accession>A0A412Y5N5</accession>
<feature type="transmembrane region" description="Helical" evidence="5">
    <location>
        <begin position="98"/>
        <end position="118"/>
    </location>
</feature>
<comment type="caution">
    <text evidence="7">The sequence shown here is derived from an EMBL/GenBank/DDBJ whole genome shotgun (WGS) entry which is preliminary data.</text>
</comment>
<dbReference type="Pfam" id="PF09851">
    <property type="entry name" value="SHOCT"/>
    <property type="match status" value="1"/>
</dbReference>
<dbReference type="EMBL" id="QRZH01000010">
    <property type="protein sequence ID" value="RGV52746.1"/>
    <property type="molecule type" value="Genomic_DNA"/>
</dbReference>
<dbReference type="Pfam" id="PF09685">
    <property type="entry name" value="MamF_MmsF"/>
    <property type="match status" value="1"/>
</dbReference>
<evidence type="ECO:0000256" key="4">
    <source>
        <dbReference type="ARBA" id="ARBA00023136"/>
    </source>
</evidence>
<evidence type="ECO:0000256" key="2">
    <source>
        <dbReference type="ARBA" id="ARBA00022692"/>
    </source>
</evidence>
<evidence type="ECO:0000256" key="5">
    <source>
        <dbReference type="SAM" id="Phobius"/>
    </source>
</evidence>
<dbReference type="InterPro" id="IPR018649">
    <property type="entry name" value="SHOCT"/>
</dbReference>
<dbReference type="AlphaFoldDB" id="A0A412Y5N5"/>
<evidence type="ECO:0000256" key="1">
    <source>
        <dbReference type="ARBA" id="ARBA00004141"/>
    </source>
</evidence>
<protein>
    <submittedName>
        <fullName evidence="7">DUF4870 domain-containing protein</fullName>
    </submittedName>
</protein>
<feature type="transmembrane region" description="Helical" evidence="5">
    <location>
        <begin position="52"/>
        <end position="77"/>
    </location>
</feature>